<keyword evidence="2" id="KW-0472">Membrane</keyword>
<dbReference type="Proteomes" id="UP000465304">
    <property type="component" value="Unassembled WGS sequence"/>
</dbReference>
<proteinExistence type="predicted"/>
<feature type="transmembrane region" description="Helical" evidence="2">
    <location>
        <begin position="33"/>
        <end position="51"/>
    </location>
</feature>
<gene>
    <name evidence="3" type="ORF">MHIP_52750</name>
</gene>
<reference evidence="3 4" key="1">
    <citation type="journal article" date="2019" name="Emerg. Microbes Infect.">
        <title>Comprehensive subspecies identification of 175 nontuberculous mycobacteria species based on 7547 genomic profiles.</title>
        <authorList>
            <person name="Matsumoto Y."/>
            <person name="Kinjo T."/>
            <person name="Motooka D."/>
            <person name="Nabeya D."/>
            <person name="Jung N."/>
            <person name="Uechi K."/>
            <person name="Horii T."/>
            <person name="Iida T."/>
            <person name="Fujita J."/>
            <person name="Nakamura S."/>
        </authorList>
    </citation>
    <scope>NUCLEOTIDE SEQUENCE [LARGE SCALE GENOMIC DNA]</scope>
    <source>
        <strain evidence="3 4">JCM 30996</strain>
    </source>
</reference>
<organism evidence="3 4">
    <name type="scientific">Mycolicibacterium hippocampi</name>
    <dbReference type="NCBI Taxonomy" id="659824"/>
    <lineage>
        <taxon>Bacteria</taxon>
        <taxon>Bacillati</taxon>
        <taxon>Actinomycetota</taxon>
        <taxon>Actinomycetes</taxon>
        <taxon>Mycobacteriales</taxon>
        <taxon>Mycobacteriaceae</taxon>
        <taxon>Mycolicibacterium</taxon>
    </lineage>
</organism>
<accession>A0A7I9ZUP9</accession>
<keyword evidence="2" id="KW-0812">Transmembrane</keyword>
<protein>
    <submittedName>
        <fullName evidence="3">Uncharacterized protein</fullName>
    </submittedName>
</protein>
<keyword evidence="2" id="KW-1133">Transmembrane helix</keyword>
<feature type="compositionally biased region" description="Low complexity" evidence="1">
    <location>
        <begin position="71"/>
        <end position="91"/>
    </location>
</feature>
<sequence length="104" mass="10842">MNTTTTFGLNLMSVVLAQDEPRQTGPDFGKASPLGFIIVIFLLIGVFVLVWSMNRHLKRVPESFDTEPAEGADPAGVGPAAGAGSADPDLATDNPADGTKRESG</sequence>
<evidence type="ECO:0000313" key="4">
    <source>
        <dbReference type="Proteomes" id="UP000465304"/>
    </source>
</evidence>
<dbReference type="EMBL" id="BLLB01000002">
    <property type="protein sequence ID" value="GFH04792.1"/>
    <property type="molecule type" value="Genomic_DNA"/>
</dbReference>
<feature type="region of interest" description="Disordered" evidence="1">
    <location>
        <begin position="64"/>
        <end position="104"/>
    </location>
</feature>
<comment type="caution">
    <text evidence="3">The sequence shown here is derived from an EMBL/GenBank/DDBJ whole genome shotgun (WGS) entry which is preliminary data.</text>
</comment>
<evidence type="ECO:0000256" key="2">
    <source>
        <dbReference type="SAM" id="Phobius"/>
    </source>
</evidence>
<name>A0A7I9ZUP9_9MYCO</name>
<evidence type="ECO:0000313" key="3">
    <source>
        <dbReference type="EMBL" id="GFH04792.1"/>
    </source>
</evidence>
<keyword evidence="4" id="KW-1185">Reference proteome</keyword>
<dbReference type="AlphaFoldDB" id="A0A7I9ZUP9"/>
<evidence type="ECO:0000256" key="1">
    <source>
        <dbReference type="SAM" id="MobiDB-lite"/>
    </source>
</evidence>